<organism evidence="3 4">
    <name type="scientific">Toxoplasma gondii</name>
    <dbReference type="NCBI Taxonomy" id="5811"/>
    <lineage>
        <taxon>Eukaryota</taxon>
        <taxon>Sar</taxon>
        <taxon>Alveolata</taxon>
        <taxon>Apicomplexa</taxon>
        <taxon>Conoidasida</taxon>
        <taxon>Coccidia</taxon>
        <taxon>Eucoccidiorida</taxon>
        <taxon>Eimeriorina</taxon>
        <taxon>Sarcocystidae</taxon>
        <taxon>Toxoplasma</taxon>
    </lineage>
</organism>
<proteinExistence type="predicted"/>
<feature type="compositionally biased region" description="Low complexity" evidence="1">
    <location>
        <begin position="16"/>
        <end position="26"/>
    </location>
</feature>
<evidence type="ECO:0000256" key="2">
    <source>
        <dbReference type="SAM" id="Phobius"/>
    </source>
</evidence>
<comment type="caution">
    <text evidence="3">The sequence shown here is derived from an EMBL/GenBank/DDBJ whole genome shotgun (WGS) entry which is preliminary data.</text>
</comment>
<evidence type="ECO:0000313" key="3">
    <source>
        <dbReference type="EMBL" id="KAF4644454.1"/>
    </source>
</evidence>
<dbReference type="Proteomes" id="UP000557509">
    <property type="component" value="Unassembled WGS sequence"/>
</dbReference>
<dbReference type="PANTHER" id="PTHR13544:SF0">
    <property type="entry name" value="THIOREDOXIN REDUCTASE-LIKE SELENOPROTEIN T"/>
    <property type="match status" value="1"/>
</dbReference>
<keyword evidence="4" id="KW-1185">Reference proteome</keyword>
<evidence type="ECO:0008006" key="5">
    <source>
        <dbReference type="Google" id="ProtNLM"/>
    </source>
</evidence>
<dbReference type="EMBL" id="JAAUHK010000190">
    <property type="protein sequence ID" value="KAF4644454.1"/>
    <property type="molecule type" value="Genomic_DNA"/>
</dbReference>
<evidence type="ECO:0000313" key="4">
    <source>
        <dbReference type="Proteomes" id="UP000557509"/>
    </source>
</evidence>
<reference evidence="3 4" key="1">
    <citation type="submission" date="2020-03" db="EMBL/GenBank/DDBJ databases">
        <title>Genome sequence of Toxoplasma gondii RH-88 strain.</title>
        <authorList>
            <person name="Lorenzi H.A."/>
            <person name="Venepally P."/>
            <person name="Rozenberg A."/>
            <person name="Sibley D."/>
        </authorList>
    </citation>
    <scope>NUCLEOTIDE SEQUENCE [LARGE SCALE GENOMIC DNA]</scope>
    <source>
        <strain evidence="3 4">RH-88</strain>
    </source>
</reference>
<evidence type="ECO:0000256" key="1">
    <source>
        <dbReference type="SAM" id="MobiDB-lite"/>
    </source>
</evidence>
<accession>A0A7J6KBV4</accession>
<feature type="region of interest" description="Disordered" evidence="1">
    <location>
        <begin position="1"/>
        <end position="26"/>
    </location>
</feature>
<dbReference type="AlphaFoldDB" id="A0A7J6KBV4"/>
<dbReference type="GO" id="GO:0005789">
    <property type="term" value="C:endoplasmic reticulum membrane"/>
    <property type="evidence" value="ECO:0007669"/>
    <property type="project" value="TreeGrafter"/>
</dbReference>
<dbReference type="PANTHER" id="PTHR13544">
    <property type="entry name" value="SELENOPROTEIN T"/>
    <property type="match status" value="1"/>
</dbReference>
<keyword evidence="2" id="KW-1133">Transmembrane helix</keyword>
<name>A0A7J6KBV4_TOXGO</name>
<protein>
    <recommendedName>
        <fullName evidence="5">Selenoprotein T</fullName>
    </recommendedName>
</protein>
<dbReference type="GO" id="GO:0004791">
    <property type="term" value="F:thioredoxin-disulfide reductase (NADPH) activity"/>
    <property type="evidence" value="ECO:0007669"/>
    <property type="project" value="TreeGrafter"/>
</dbReference>
<sequence length="175" mass="18396">MVPSQGAAPSGGGGASTVSPGTSSPLPSSSSTWVVAAVVLLLSLPLGTVLDGLFLSGNHGPMQSAPSTLVDRFFTPHNPLPTGISPHQQRGEERGAQTEQLPPWAEALENNRVAAIVTAFFGAQVVRSVLIPNNAFEIFIGENLLWSTLDSGRMPNGRDLMQRLETIGVSVREPM</sequence>
<keyword evidence="2" id="KW-0812">Transmembrane</keyword>
<gene>
    <name evidence="3" type="ORF">TGRH88_014480</name>
</gene>
<dbReference type="InterPro" id="IPR019389">
    <property type="entry name" value="Selenoprotein_T"/>
</dbReference>
<keyword evidence="2" id="KW-0472">Membrane</keyword>
<dbReference type="GO" id="GO:0045454">
    <property type="term" value="P:cell redox homeostasis"/>
    <property type="evidence" value="ECO:0007669"/>
    <property type="project" value="TreeGrafter"/>
</dbReference>
<feature type="transmembrane region" description="Helical" evidence="2">
    <location>
        <begin position="33"/>
        <end position="55"/>
    </location>
</feature>
<dbReference type="VEuPathDB" id="ToxoDB:TGME49_500190"/>